<dbReference type="EMBL" id="AAIQMM010000029">
    <property type="protein sequence ID" value="ECH0896806.1"/>
    <property type="molecule type" value="Genomic_DNA"/>
</dbReference>
<dbReference type="AlphaFoldDB" id="A0A5H5B8V3"/>
<accession>A0A5H5B8V3</accession>
<comment type="caution">
    <text evidence="2">The sequence shown here is derived from an EMBL/GenBank/DDBJ whole genome shotgun (WGS) entry which is preliminary data.</text>
</comment>
<evidence type="ECO:0000256" key="1">
    <source>
        <dbReference type="SAM" id="Coils"/>
    </source>
</evidence>
<keyword evidence="1" id="KW-0175">Coiled coil</keyword>
<protein>
    <submittedName>
        <fullName evidence="2">Uncharacterized protein</fullName>
    </submittedName>
</protein>
<organism evidence="2">
    <name type="scientific">Salmonella enterica subsp. enterica serovar Glostrup</name>
    <dbReference type="NCBI Taxonomy" id="1151180"/>
    <lineage>
        <taxon>Bacteria</taxon>
        <taxon>Pseudomonadati</taxon>
        <taxon>Pseudomonadota</taxon>
        <taxon>Gammaproteobacteria</taxon>
        <taxon>Enterobacterales</taxon>
        <taxon>Enterobacteriaceae</taxon>
        <taxon>Salmonella</taxon>
    </lineage>
</organism>
<sequence length="156" mass="16635">MNLSLIKVCLTRLLPGLLVCVLLGGAGWALHHAGYNAGHAAAKADGDAALAREQKARSDERQALTQAHLQALLVAQDKAHQQQRRADALAEQLADKTAALARTEQQLRLNIHKAVSDDNKTADSGCGYNGIGPHSLQLYEQALGYGDARPRDSGSH</sequence>
<proteinExistence type="predicted"/>
<feature type="coiled-coil region" evidence="1">
    <location>
        <begin position="72"/>
        <end position="106"/>
    </location>
</feature>
<reference evidence="2" key="1">
    <citation type="submission" date="2019-07" db="EMBL/GenBank/DDBJ databases">
        <authorList>
            <person name="Ashton P.M."/>
            <person name="Dallman T."/>
            <person name="Nair S."/>
            <person name="De Pinna E."/>
            <person name="Peters T."/>
            <person name="Grant K."/>
        </authorList>
    </citation>
    <scope>NUCLEOTIDE SEQUENCE</scope>
    <source>
        <strain evidence="2">773673</strain>
    </source>
</reference>
<evidence type="ECO:0000313" key="2">
    <source>
        <dbReference type="EMBL" id="ECH0896806.1"/>
    </source>
</evidence>
<gene>
    <name evidence="2" type="ORF">FPD99_22910</name>
</gene>
<name>A0A5H5B8V3_SALET</name>